<organism evidence="7 8">
    <name type="scientific">Formicincola oecophyllae</name>
    <dbReference type="NCBI Taxonomy" id="2558361"/>
    <lineage>
        <taxon>Bacteria</taxon>
        <taxon>Pseudomonadati</taxon>
        <taxon>Pseudomonadota</taxon>
        <taxon>Alphaproteobacteria</taxon>
        <taxon>Acetobacterales</taxon>
        <taxon>Acetobacteraceae</taxon>
        <taxon>Formicincola</taxon>
    </lineage>
</organism>
<evidence type="ECO:0000256" key="1">
    <source>
        <dbReference type="ARBA" id="ARBA00004141"/>
    </source>
</evidence>
<dbReference type="Pfam" id="PF04241">
    <property type="entry name" value="DUF423"/>
    <property type="match status" value="1"/>
</dbReference>
<keyword evidence="8" id="KW-1185">Reference proteome</keyword>
<evidence type="ECO:0000256" key="3">
    <source>
        <dbReference type="ARBA" id="ARBA00022692"/>
    </source>
</evidence>
<feature type="transmembrane region" description="Helical" evidence="6">
    <location>
        <begin position="77"/>
        <end position="98"/>
    </location>
</feature>
<accession>A0A4Y6U993</accession>
<name>A0A4Y6U993_9PROT</name>
<dbReference type="KEGG" id="swf:E3E12_01135"/>
<evidence type="ECO:0000256" key="2">
    <source>
        <dbReference type="ARBA" id="ARBA00009694"/>
    </source>
</evidence>
<dbReference type="AlphaFoldDB" id="A0A4Y6U993"/>
<evidence type="ECO:0000256" key="4">
    <source>
        <dbReference type="ARBA" id="ARBA00022989"/>
    </source>
</evidence>
<comment type="subcellular location">
    <subcellularLocation>
        <location evidence="1">Membrane</location>
        <topology evidence="1">Multi-pass membrane protein</topology>
    </subcellularLocation>
</comment>
<dbReference type="PANTHER" id="PTHR43461">
    <property type="entry name" value="TRANSMEMBRANE PROTEIN 256"/>
    <property type="match status" value="1"/>
</dbReference>
<keyword evidence="3 6" id="KW-0812">Transmembrane</keyword>
<dbReference type="InterPro" id="IPR006696">
    <property type="entry name" value="DUF423"/>
</dbReference>
<protein>
    <submittedName>
        <fullName evidence="7">DUF423 domain-containing protein</fullName>
    </submittedName>
</protein>
<evidence type="ECO:0000313" key="7">
    <source>
        <dbReference type="EMBL" id="QDH13026.1"/>
    </source>
</evidence>
<keyword evidence="4 6" id="KW-1133">Transmembrane helix</keyword>
<gene>
    <name evidence="7" type="ORF">E3E12_01135</name>
</gene>
<dbReference type="OrthoDB" id="7284236at2"/>
<keyword evidence="5 6" id="KW-0472">Membrane</keyword>
<feature type="transmembrane region" description="Helical" evidence="6">
    <location>
        <begin position="132"/>
        <end position="153"/>
    </location>
</feature>
<feature type="transmembrane region" description="Helical" evidence="6">
    <location>
        <begin position="25"/>
        <end position="47"/>
    </location>
</feature>
<dbReference type="PANTHER" id="PTHR43461:SF1">
    <property type="entry name" value="TRANSMEMBRANE PROTEIN 256"/>
    <property type="match status" value="1"/>
</dbReference>
<dbReference type="GO" id="GO:0016020">
    <property type="term" value="C:membrane"/>
    <property type="evidence" value="ECO:0007669"/>
    <property type="project" value="UniProtKB-SubCell"/>
</dbReference>
<proteinExistence type="inferred from homology"/>
<evidence type="ECO:0000313" key="8">
    <source>
        <dbReference type="Proteomes" id="UP000318709"/>
    </source>
</evidence>
<sequence>MTSSNPANPTTQQPSTLENCPTIRACFRAGAIMGGVGVALAAMGAHLPDSALAQPSLLKGMENDRPPVDGRTMLGRSARLCLVHAAALCALGAASPALKPRMAKAAAVSLATGTALFSGTVALRALKKPVPARLAPLGGQLLIAGWGMLALALPKRRPS</sequence>
<evidence type="ECO:0000256" key="5">
    <source>
        <dbReference type="ARBA" id="ARBA00023136"/>
    </source>
</evidence>
<feature type="transmembrane region" description="Helical" evidence="6">
    <location>
        <begin position="105"/>
        <end position="126"/>
    </location>
</feature>
<reference evidence="7 8" key="1">
    <citation type="submission" date="2019-03" db="EMBL/GenBank/DDBJ databases">
        <title>The complete genome sequence of Swingsia_sp. F3b2 LMG30590(T).</title>
        <authorList>
            <person name="Chua K.-O."/>
            <person name="Chan K.-G."/>
            <person name="See-Too W.-S."/>
        </authorList>
    </citation>
    <scope>NUCLEOTIDE SEQUENCE [LARGE SCALE GENOMIC DNA]</scope>
    <source>
        <strain evidence="7 8">F3b2</strain>
    </source>
</reference>
<dbReference type="EMBL" id="CP038231">
    <property type="protein sequence ID" value="QDH13026.1"/>
    <property type="molecule type" value="Genomic_DNA"/>
</dbReference>
<dbReference type="RefSeq" id="WP_141442669.1">
    <property type="nucleotide sequence ID" value="NZ_CP038231.1"/>
</dbReference>
<evidence type="ECO:0000256" key="6">
    <source>
        <dbReference type="SAM" id="Phobius"/>
    </source>
</evidence>
<comment type="similarity">
    <text evidence="2">Belongs to the UPF0382 family.</text>
</comment>
<dbReference type="Proteomes" id="UP000318709">
    <property type="component" value="Chromosome"/>
</dbReference>